<dbReference type="EC" id="2.7.13.3" evidence="3"/>
<proteinExistence type="predicted"/>
<protein>
    <recommendedName>
        <fullName evidence="3">histidine kinase</fullName>
        <ecNumber evidence="3">2.7.13.3</ecNumber>
    </recommendedName>
</protein>
<dbReference type="InterPro" id="IPR000700">
    <property type="entry name" value="PAS-assoc_C"/>
</dbReference>
<feature type="transmembrane region" description="Helical" evidence="12">
    <location>
        <begin position="190"/>
        <end position="207"/>
    </location>
</feature>
<gene>
    <name evidence="16" type="ORF">SAMN05421508_11530</name>
</gene>
<dbReference type="InterPro" id="IPR050736">
    <property type="entry name" value="Sensor_HK_Regulatory"/>
</dbReference>
<keyword evidence="5" id="KW-0597">Phosphoprotein</keyword>
<evidence type="ECO:0000256" key="9">
    <source>
        <dbReference type="ARBA" id="ARBA00022989"/>
    </source>
</evidence>
<evidence type="ECO:0000256" key="5">
    <source>
        <dbReference type="ARBA" id="ARBA00022553"/>
    </source>
</evidence>
<dbReference type="SMART" id="SM00091">
    <property type="entry name" value="PAS"/>
    <property type="match status" value="1"/>
</dbReference>
<evidence type="ECO:0000256" key="4">
    <source>
        <dbReference type="ARBA" id="ARBA00022475"/>
    </source>
</evidence>
<dbReference type="InterPro" id="IPR003661">
    <property type="entry name" value="HisK_dim/P_dom"/>
</dbReference>
<dbReference type="CDD" id="cd00082">
    <property type="entry name" value="HisKA"/>
    <property type="match status" value="1"/>
</dbReference>
<dbReference type="PRINTS" id="PR00344">
    <property type="entry name" value="BCTRLSENSOR"/>
</dbReference>
<dbReference type="NCBIfam" id="TIGR00229">
    <property type="entry name" value="sensory_box"/>
    <property type="match status" value="1"/>
</dbReference>
<dbReference type="PROSITE" id="PS50109">
    <property type="entry name" value="HIS_KIN"/>
    <property type="match status" value="1"/>
</dbReference>
<feature type="transmembrane region" description="Helical" evidence="12">
    <location>
        <begin position="75"/>
        <end position="93"/>
    </location>
</feature>
<dbReference type="PANTHER" id="PTHR43711">
    <property type="entry name" value="TWO-COMPONENT HISTIDINE KINASE"/>
    <property type="match status" value="1"/>
</dbReference>
<dbReference type="InterPro" id="IPR035965">
    <property type="entry name" value="PAS-like_dom_sf"/>
</dbReference>
<dbReference type="GO" id="GO:0000155">
    <property type="term" value="F:phosphorelay sensor kinase activity"/>
    <property type="evidence" value="ECO:0007669"/>
    <property type="project" value="InterPro"/>
</dbReference>
<dbReference type="InterPro" id="IPR005467">
    <property type="entry name" value="His_kinase_dom"/>
</dbReference>
<accession>A0A286GZS1</accession>
<dbReference type="SMART" id="SM00388">
    <property type="entry name" value="HisKA"/>
    <property type="match status" value="1"/>
</dbReference>
<evidence type="ECO:0000256" key="11">
    <source>
        <dbReference type="ARBA" id="ARBA00023136"/>
    </source>
</evidence>
<keyword evidence="11 12" id="KW-0472">Membrane</keyword>
<reference evidence="16 17" key="1">
    <citation type="submission" date="2017-09" db="EMBL/GenBank/DDBJ databases">
        <authorList>
            <person name="Ehlers B."/>
            <person name="Leendertz F.H."/>
        </authorList>
    </citation>
    <scope>NUCLEOTIDE SEQUENCE [LARGE SCALE GENOMIC DNA]</scope>
    <source>
        <strain evidence="16 17">USBA 140</strain>
    </source>
</reference>
<comment type="subcellular location">
    <subcellularLocation>
        <location evidence="2">Cell membrane</location>
        <topology evidence="2">Multi-pass membrane protein</topology>
    </subcellularLocation>
</comment>
<dbReference type="Proteomes" id="UP000219621">
    <property type="component" value="Unassembled WGS sequence"/>
</dbReference>
<dbReference type="InterPro" id="IPR036890">
    <property type="entry name" value="HATPase_C_sf"/>
</dbReference>
<dbReference type="SUPFAM" id="SSF55785">
    <property type="entry name" value="PYP-like sensor domain (PAS domain)"/>
    <property type="match status" value="1"/>
</dbReference>
<feature type="domain" description="PAC" evidence="15">
    <location>
        <begin position="390"/>
        <end position="440"/>
    </location>
</feature>
<keyword evidence="8" id="KW-0418">Kinase</keyword>
<feature type="transmembrane region" description="Helical" evidence="12">
    <location>
        <begin position="113"/>
        <end position="138"/>
    </location>
</feature>
<evidence type="ECO:0000256" key="1">
    <source>
        <dbReference type="ARBA" id="ARBA00000085"/>
    </source>
</evidence>
<dbReference type="Gene3D" id="1.10.287.130">
    <property type="match status" value="1"/>
</dbReference>
<feature type="transmembrane region" description="Helical" evidence="12">
    <location>
        <begin position="213"/>
        <end position="231"/>
    </location>
</feature>
<keyword evidence="6" id="KW-0808">Transferase</keyword>
<dbReference type="Pfam" id="PF13426">
    <property type="entry name" value="PAS_9"/>
    <property type="match status" value="1"/>
</dbReference>
<dbReference type="Gene3D" id="3.30.565.10">
    <property type="entry name" value="Histidine kinase-like ATPase, C-terminal domain"/>
    <property type="match status" value="1"/>
</dbReference>
<feature type="domain" description="Histidine kinase" evidence="13">
    <location>
        <begin position="483"/>
        <end position="706"/>
    </location>
</feature>
<evidence type="ECO:0000256" key="2">
    <source>
        <dbReference type="ARBA" id="ARBA00004651"/>
    </source>
</evidence>
<evidence type="ECO:0000259" key="15">
    <source>
        <dbReference type="PROSITE" id="PS50113"/>
    </source>
</evidence>
<dbReference type="SUPFAM" id="SSF47384">
    <property type="entry name" value="Homodimeric domain of signal transducing histidine kinase"/>
    <property type="match status" value="1"/>
</dbReference>
<dbReference type="Pfam" id="PF00512">
    <property type="entry name" value="HisKA"/>
    <property type="match status" value="1"/>
</dbReference>
<dbReference type="OrthoDB" id="8477705at2"/>
<evidence type="ECO:0000313" key="17">
    <source>
        <dbReference type="Proteomes" id="UP000219621"/>
    </source>
</evidence>
<dbReference type="Pfam" id="PF05231">
    <property type="entry name" value="MASE1"/>
    <property type="match status" value="1"/>
</dbReference>
<evidence type="ECO:0000256" key="8">
    <source>
        <dbReference type="ARBA" id="ARBA00022777"/>
    </source>
</evidence>
<dbReference type="InterPro" id="IPR003594">
    <property type="entry name" value="HATPase_dom"/>
</dbReference>
<dbReference type="SMART" id="SM00387">
    <property type="entry name" value="HATPase_c"/>
    <property type="match status" value="1"/>
</dbReference>
<feature type="transmembrane region" description="Helical" evidence="12">
    <location>
        <begin position="267"/>
        <end position="288"/>
    </location>
</feature>
<name>A0A286GZS1_9PROT</name>
<dbReference type="InterPro" id="IPR007895">
    <property type="entry name" value="MASE1"/>
</dbReference>
<evidence type="ECO:0000313" key="16">
    <source>
        <dbReference type="EMBL" id="SOE00962.1"/>
    </source>
</evidence>
<dbReference type="PROSITE" id="PS50112">
    <property type="entry name" value="PAS"/>
    <property type="match status" value="1"/>
</dbReference>
<sequence length="719" mass="75136">MMVVALVNVGVAVLCALLGLAAAAMPALDSLWQAALAPPTAVAAAVVLGAGRRFLPGALAGLFAAAWAVRPEDPLLALTLAVCIGFAVVWSAIYARHAVQDQPLDLVLTLRGVFALLTLGAGGIAIWSAALGALAEIVVAGASKDPEPFQDSLLRWAIGHYVAVAALAPPLLLAVAGGLKMGRWTAAGRLLLWAAVAGLSWLVFAAGPAHASVAAVLPFLILPVLMGLAAWSAVKSAVALGLVAAVAVAETAAGAGAWGAVADVRDLAPLAVVLAALAVTSLPFAALMRERRLAAAALSAANEDLERRVAERTAEAVAGEARLRQMLDGSPVAACVVRPDGRLVFNNSAFRALFGLQPDEIAAFDVTHLYEDPEDRAAQLDRLTRDGVALDMEYRYRRRDGAPVWVLEHAVMGEFDGEPAVVAWLVDITARKAATQALAAAQAQLAAHRDQLAMEVADRTADLRKARDAAEAASRAKTEFLANMSHELRTPLNAIIGFAQMIENDLLAPSAEAATNYREYASNIHRSGGHLLAVIDDILDMARFDAGRLTVADERVELAPCIERAVAFTAPPPGPDAPVVVVDVPRRPAALRGDRRRIEQMLVKLLSNAVRFSPAGGSVAVRVTREAGGGLTLVVADGGIGMTAQDIERALRPFVQVDSGLGRRYEGTGLGLPLARAYAELHGASLAVDSRPGDGTTVTVRFPADRVLEPYAVPRAESA</sequence>
<dbReference type="InterPro" id="IPR036097">
    <property type="entry name" value="HisK_dim/P_sf"/>
</dbReference>
<feature type="transmembrane region" description="Helical" evidence="12">
    <location>
        <begin position="238"/>
        <end position="261"/>
    </location>
</feature>
<dbReference type="AlphaFoldDB" id="A0A286GZS1"/>
<dbReference type="PROSITE" id="PS50113">
    <property type="entry name" value="PAC"/>
    <property type="match status" value="1"/>
</dbReference>
<evidence type="ECO:0000256" key="3">
    <source>
        <dbReference type="ARBA" id="ARBA00012438"/>
    </source>
</evidence>
<dbReference type="PANTHER" id="PTHR43711:SF26">
    <property type="entry name" value="SENSOR HISTIDINE KINASE RCSC"/>
    <property type="match status" value="1"/>
</dbReference>
<keyword evidence="17" id="KW-1185">Reference proteome</keyword>
<dbReference type="InterPro" id="IPR004358">
    <property type="entry name" value="Sig_transdc_His_kin-like_C"/>
</dbReference>
<keyword evidence="4" id="KW-1003">Cell membrane</keyword>
<comment type="catalytic activity">
    <reaction evidence="1">
        <text>ATP + protein L-histidine = ADP + protein N-phospho-L-histidine.</text>
        <dbReference type="EC" id="2.7.13.3"/>
    </reaction>
</comment>
<evidence type="ECO:0000259" key="14">
    <source>
        <dbReference type="PROSITE" id="PS50112"/>
    </source>
</evidence>
<feature type="domain" description="PAS" evidence="14">
    <location>
        <begin position="319"/>
        <end position="376"/>
    </location>
</feature>
<organism evidence="16 17">
    <name type="scientific">Caenispirillum bisanense</name>
    <dbReference type="NCBI Taxonomy" id="414052"/>
    <lineage>
        <taxon>Bacteria</taxon>
        <taxon>Pseudomonadati</taxon>
        <taxon>Pseudomonadota</taxon>
        <taxon>Alphaproteobacteria</taxon>
        <taxon>Rhodospirillales</taxon>
        <taxon>Novispirillaceae</taxon>
        <taxon>Caenispirillum</taxon>
    </lineage>
</organism>
<dbReference type="RefSeq" id="WP_097281443.1">
    <property type="nucleotide sequence ID" value="NZ_OCNJ01000015.1"/>
</dbReference>
<evidence type="ECO:0000256" key="12">
    <source>
        <dbReference type="SAM" id="Phobius"/>
    </source>
</evidence>
<dbReference type="Gene3D" id="3.30.450.20">
    <property type="entry name" value="PAS domain"/>
    <property type="match status" value="1"/>
</dbReference>
<keyword evidence="9 12" id="KW-1133">Transmembrane helix</keyword>
<evidence type="ECO:0000259" key="13">
    <source>
        <dbReference type="PROSITE" id="PS50109"/>
    </source>
</evidence>
<dbReference type="Pfam" id="PF02518">
    <property type="entry name" value="HATPase_c"/>
    <property type="match status" value="1"/>
</dbReference>
<evidence type="ECO:0000256" key="7">
    <source>
        <dbReference type="ARBA" id="ARBA00022692"/>
    </source>
</evidence>
<evidence type="ECO:0000256" key="6">
    <source>
        <dbReference type="ARBA" id="ARBA00022679"/>
    </source>
</evidence>
<keyword evidence="7 12" id="KW-0812">Transmembrane</keyword>
<dbReference type="CDD" id="cd00130">
    <property type="entry name" value="PAS"/>
    <property type="match status" value="1"/>
</dbReference>
<dbReference type="InterPro" id="IPR000014">
    <property type="entry name" value="PAS"/>
</dbReference>
<dbReference type="GO" id="GO:0005886">
    <property type="term" value="C:plasma membrane"/>
    <property type="evidence" value="ECO:0007669"/>
    <property type="project" value="UniProtKB-SubCell"/>
</dbReference>
<keyword evidence="10" id="KW-0902">Two-component regulatory system</keyword>
<dbReference type="EMBL" id="OCNJ01000015">
    <property type="protein sequence ID" value="SOE00962.1"/>
    <property type="molecule type" value="Genomic_DNA"/>
</dbReference>
<feature type="transmembrane region" description="Helical" evidence="12">
    <location>
        <begin position="158"/>
        <end position="178"/>
    </location>
</feature>
<dbReference type="SUPFAM" id="SSF55874">
    <property type="entry name" value="ATPase domain of HSP90 chaperone/DNA topoisomerase II/histidine kinase"/>
    <property type="match status" value="1"/>
</dbReference>
<evidence type="ECO:0000256" key="10">
    <source>
        <dbReference type="ARBA" id="ARBA00023012"/>
    </source>
</evidence>